<proteinExistence type="predicted"/>
<name>A0A239MKS9_9ACTN</name>
<reference evidence="2 3" key="1">
    <citation type="submission" date="2017-06" db="EMBL/GenBank/DDBJ databases">
        <authorList>
            <person name="Kim H.J."/>
            <person name="Triplett B.A."/>
        </authorList>
    </citation>
    <scope>NUCLEOTIDE SEQUENCE [LARGE SCALE GENOMIC DNA]</scope>
    <source>
        <strain evidence="2 3">CGMCC 4.2132</strain>
    </source>
</reference>
<evidence type="ECO:0000313" key="3">
    <source>
        <dbReference type="Proteomes" id="UP000198282"/>
    </source>
</evidence>
<gene>
    <name evidence="2" type="ORF">SAMN05216276_104265</name>
</gene>
<sequence length="137" mass="14505">MNHATAQVKATVALPPDATGRAVAPTIRPPIRDGWPRRLRPRPIRDGAGPARFGTGRSRNARPLKTLRSGSGEPGSIVRSDQARNCTISACASRTSVSRAALSLTLRDSRASFTNCSNSLIASFFLPLSACFTALSS</sequence>
<dbReference type="AlphaFoldDB" id="A0A239MKS9"/>
<evidence type="ECO:0000256" key="1">
    <source>
        <dbReference type="SAM" id="MobiDB-lite"/>
    </source>
</evidence>
<accession>A0A239MKS9</accession>
<evidence type="ECO:0000313" key="2">
    <source>
        <dbReference type="EMBL" id="SNT43100.1"/>
    </source>
</evidence>
<organism evidence="2 3">
    <name type="scientific">Streptosporangium subroseum</name>
    <dbReference type="NCBI Taxonomy" id="106412"/>
    <lineage>
        <taxon>Bacteria</taxon>
        <taxon>Bacillati</taxon>
        <taxon>Actinomycetota</taxon>
        <taxon>Actinomycetes</taxon>
        <taxon>Streptosporangiales</taxon>
        <taxon>Streptosporangiaceae</taxon>
        <taxon>Streptosporangium</taxon>
    </lineage>
</organism>
<protein>
    <submittedName>
        <fullName evidence="2">Uncharacterized protein</fullName>
    </submittedName>
</protein>
<dbReference type="Proteomes" id="UP000198282">
    <property type="component" value="Unassembled WGS sequence"/>
</dbReference>
<feature type="region of interest" description="Disordered" evidence="1">
    <location>
        <begin position="20"/>
        <end position="78"/>
    </location>
</feature>
<dbReference type="EMBL" id="FZOD01000042">
    <property type="protein sequence ID" value="SNT43100.1"/>
    <property type="molecule type" value="Genomic_DNA"/>
</dbReference>
<keyword evidence="3" id="KW-1185">Reference proteome</keyword>